<organism evidence="2 3">
    <name type="scientific">Obba rivulosa</name>
    <dbReference type="NCBI Taxonomy" id="1052685"/>
    <lineage>
        <taxon>Eukaryota</taxon>
        <taxon>Fungi</taxon>
        <taxon>Dikarya</taxon>
        <taxon>Basidiomycota</taxon>
        <taxon>Agaricomycotina</taxon>
        <taxon>Agaricomycetes</taxon>
        <taxon>Polyporales</taxon>
        <taxon>Gelatoporiaceae</taxon>
        <taxon>Obba</taxon>
    </lineage>
</organism>
<keyword evidence="3" id="KW-1185">Reference proteome</keyword>
<reference evidence="2 3" key="1">
    <citation type="submission" date="2016-07" db="EMBL/GenBank/DDBJ databases">
        <title>Draft genome of the white-rot fungus Obba rivulosa 3A-2.</title>
        <authorList>
            <consortium name="DOE Joint Genome Institute"/>
            <person name="Miettinen O."/>
            <person name="Riley R."/>
            <person name="Acob R."/>
            <person name="Barry K."/>
            <person name="Cullen D."/>
            <person name="De Vries R."/>
            <person name="Hainaut M."/>
            <person name="Hatakka A."/>
            <person name="Henrissat B."/>
            <person name="Hilden K."/>
            <person name="Kuo R."/>
            <person name="Labutti K."/>
            <person name="Lipzen A."/>
            <person name="Makela M.R."/>
            <person name="Sandor L."/>
            <person name="Spatafora J.W."/>
            <person name="Grigoriev I.V."/>
            <person name="Hibbett D.S."/>
        </authorList>
    </citation>
    <scope>NUCLEOTIDE SEQUENCE [LARGE SCALE GENOMIC DNA]</scope>
    <source>
        <strain evidence="2 3">3A-2</strain>
    </source>
</reference>
<evidence type="ECO:0000256" key="1">
    <source>
        <dbReference type="SAM" id="SignalP"/>
    </source>
</evidence>
<feature type="signal peptide" evidence="1">
    <location>
        <begin position="1"/>
        <end position="28"/>
    </location>
</feature>
<sequence length="101" mass="11031">MGAWDTASILMHLIGRILFLAPLNTSTATKSHQQLPPAQKSTFIGSRAIINTPAANGFDILTYFESLLIGLDTRRKVRLPTIIQQDTDTEAITSPQDGHAQ</sequence>
<keyword evidence="1" id="KW-0732">Signal</keyword>
<dbReference type="AlphaFoldDB" id="A0A8E2ASC8"/>
<gene>
    <name evidence="2" type="ORF">OBBRIDRAFT_807237</name>
</gene>
<proteinExistence type="predicted"/>
<feature type="chain" id="PRO_5034705834" description="Secreted protein" evidence="1">
    <location>
        <begin position="29"/>
        <end position="101"/>
    </location>
</feature>
<evidence type="ECO:0000313" key="2">
    <source>
        <dbReference type="EMBL" id="OCH85822.1"/>
    </source>
</evidence>
<dbReference type="Proteomes" id="UP000250043">
    <property type="component" value="Unassembled WGS sequence"/>
</dbReference>
<name>A0A8E2ASC8_9APHY</name>
<dbReference type="EMBL" id="KV722561">
    <property type="protein sequence ID" value="OCH85822.1"/>
    <property type="molecule type" value="Genomic_DNA"/>
</dbReference>
<evidence type="ECO:0000313" key="3">
    <source>
        <dbReference type="Proteomes" id="UP000250043"/>
    </source>
</evidence>
<accession>A0A8E2ASC8</accession>
<protein>
    <recommendedName>
        <fullName evidence="4">Secreted protein</fullName>
    </recommendedName>
</protein>
<evidence type="ECO:0008006" key="4">
    <source>
        <dbReference type="Google" id="ProtNLM"/>
    </source>
</evidence>